<protein>
    <recommendedName>
        <fullName evidence="3">Phage tail fiber repeat family protein</fullName>
    </recommendedName>
</protein>
<evidence type="ECO:0000313" key="1">
    <source>
        <dbReference type="EMBL" id="EAY10741.1"/>
    </source>
</evidence>
<dbReference type="VEuPathDB" id="TrichDB:TVAGG3_0352970"/>
<reference evidence="1" key="1">
    <citation type="submission" date="2006-10" db="EMBL/GenBank/DDBJ databases">
        <authorList>
            <person name="Amadeo P."/>
            <person name="Zhao Q."/>
            <person name="Wortman J."/>
            <person name="Fraser-Liggett C."/>
            <person name="Carlton J."/>
        </authorList>
    </citation>
    <scope>NUCLEOTIDE SEQUENCE</scope>
    <source>
        <strain evidence="1">G3</strain>
    </source>
</reference>
<dbReference type="eggNOG" id="ENOG502S646">
    <property type="taxonomic scope" value="Eukaryota"/>
</dbReference>
<organism evidence="1 2">
    <name type="scientific">Trichomonas vaginalis (strain ATCC PRA-98 / G3)</name>
    <dbReference type="NCBI Taxonomy" id="412133"/>
    <lineage>
        <taxon>Eukaryota</taxon>
        <taxon>Metamonada</taxon>
        <taxon>Parabasalia</taxon>
        <taxon>Trichomonadida</taxon>
        <taxon>Trichomonadidae</taxon>
        <taxon>Trichomonas</taxon>
    </lineage>
</organism>
<dbReference type="InParanoid" id="A2E9H7"/>
<dbReference type="PANTHER" id="PTHR19051:SF32">
    <property type="entry name" value="KERATIN-ASSOCIATED PROTEIN 13-3"/>
    <property type="match status" value="1"/>
</dbReference>
<sequence>MSNETASMREIQHNRQLIIQALNKNTTNFSNYSKISESLKEGNLKLTLNPMTDEFLFQDNKNHTVCINPTKGTLNEKPIKELLLKADVDNKADKTYVDDAIAKEEERADKAYATKEHTHPELADKTYVDNKMSSEVTRAENEYSKKTHTHSISDITNLNVSLEEKADKGLVASKLEKKADKEYVDEKDNEMKERVDWYHEWTSKILKSKADTGWVSGCLDLKADKTYVNDELEKKADKNHTHTIANITNLQETLNRKSDVGHTHSISEITDLQETLNRKSDVGHTHTIANITNLQETLETKADKTYVNEIYQSLVGTKNIETIVGDFSFNEENKYFRWQFVHSLKNGIRYKLIPKNNNEMYVSYKKNDGTQVKVPLDNNCYLNLYGDEQKKYFRVYEMTDMTLPDPAPAPYYYDYGVDVRTLHTNEQKQILYLEYYRYKRYNAIEKTRIVYYYTDDRNKYYSQDFTYPENIRLYYKKYSDTNQKKPEMVALYFKVSIQVLGTAALRSTLFNITLPNITLNIYKTVNVYFTIQTTTLI</sequence>
<dbReference type="Pfam" id="PF12789">
    <property type="entry name" value="PTR"/>
    <property type="match status" value="2"/>
</dbReference>
<proteinExistence type="predicted"/>
<reference evidence="1" key="2">
    <citation type="journal article" date="2007" name="Science">
        <title>Draft genome sequence of the sexually transmitted pathogen Trichomonas vaginalis.</title>
        <authorList>
            <person name="Carlton J.M."/>
            <person name="Hirt R.P."/>
            <person name="Silva J.C."/>
            <person name="Delcher A.L."/>
            <person name="Schatz M."/>
            <person name="Zhao Q."/>
            <person name="Wortman J.R."/>
            <person name="Bidwell S.L."/>
            <person name="Alsmark U.C.M."/>
            <person name="Besteiro S."/>
            <person name="Sicheritz-Ponten T."/>
            <person name="Noel C.J."/>
            <person name="Dacks J.B."/>
            <person name="Foster P.G."/>
            <person name="Simillion C."/>
            <person name="Van de Peer Y."/>
            <person name="Miranda-Saavedra D."/>
            <person name="Barton G.J."/>
            <person name="Westrop G.D."/>
            <person name="Mueller S."/>
            <person name="Dessi D."/>
            <person name="Fiori P.L."/>
            <person name="Ren Q."/>
            <person name="Paulsen I."/>
            <person name="Zhang H."/>
            <person name="Bastida-Corcuera F.D."/>
            <person name="Simoes-Barbosa A."/>
            <person name="Brown M.T."/>
            <person name="Hayes R.D."/>
            <person name="Mukherjee M."/>
            <person name="Okumura C.Y."/>
            <person name="Schneider R."/>
            <person name="Smith A.J."/>
            <person name="Vanacova S."/>
            <person name="Villalvazo M."/>
            <person name="Haas B.J."/>
            <person name="Pertea M."/>
            <person name="Feldblyum T.V."/>
            <person name="Utterback T.R."/>
            <person name="Shu C.L."/>
            <person name="Osoegawa K."/>
            <person name="de Jong P.J."/>
            <person name="Hrdy I."/>
            <person name="Horvathova L."/>
            <person name="Zubacova Z."/>
            <person name="Dolezal P."/>
            <person name="Malik S.B."/>
            <person name="Logsdon J.M. Jr."/>
            <person name="Henze K."/>
            <person name="Gupta A."/>
            <person name="Wang C.C."/>
            <person name="Dunne R.L."/>
            <person name="Upcroft J.A."/>
            <person name="Upcroft P."/>
            <person name="White O."/>
            <person name="Salzberg S.L."/>
            <person name="Tang P."/>
            <person name="Chiu C.-H."/>
            <person name="Lee Y.-S."/>
            <person name="Embley T.M."/>
            <person name="Coombs G.H."/>
            <person name="Mottram J.C."/>
            <person name="Tachezy J."/>
            <person name="Fraser-Liggett C.M."/>
            <person name="Johnson P.J."/>
        </authorList>
    </citation>
    <scope>NUCLEOTIDE SEQUENCE [LARGE SCALE GENOMIC DNA]</scope>
    <source>
        <strain evidence="1">G3</strain>
    </source>
</reference>
<dbReference type="PANTHER" id="PTHR19051">
    <property type="entry name" value="KERATIN-ASSOCIATED PROTEIN"/>
    <property type="match status" value="1"/>
</dbReference>
<evidence type="ECO:0008006" key="3">
    <source>
        <dbReference type="Google" id="ProtNLM"/>
    </source>
</evidence>
<dbReference type="EMBL" id="DS113333">
    <property type="protein sequence ID" value="EAY10741.1"/>
    <property type="molecule type" value="Genomic_DNA"/>
</dbReference>
<gene>
    <name evidence="1" type="ORF">TVAG_364660</name>
</gene>
<keyword evidence="2" id="KW-1185">Reference proteome</keyword>
<evidence type="ECO:0000313" key="2">
    <source>
        <dbReference type="Proteomes" id="UP000001542"/>
    </source>
</evidence>
<accession>A2E9H7</accession>
<dbReference type="Proteomes" id="UP000001542">
    <property type="component" value="Unassembled WGS sequence"/>
</dbReference>
<name>A2E9H7_TRIV3</name>
<dbReference type="VEuPathDB" id="TrichDB:TVAG_364660"/>
<dbReference type="AlphaFoldDB" id="A2E9H7"/>